<dbReference type="RefSeq" id="WP_381482252.1">
    <property type="nucleotide sequence ID" value="NZ_JBHTLT010000127.1"/>
</dbReference>
<reference evidence="2" key="1">
    <citation type="journal article" date="2019" name="Int. J. Syst. Evol. Microbiol.">
        <title>The Global Catalogue of Microorganisms (GCM) 10K type strain sequencing project: providing services to taxonomists for standard genome sequencing and annotation.</title>
        <authorList>
            <consortium name="The Broad Institute Genomics Platform"/>
            <consortium name="The Broad Institute Genome Sequencing Center for Infectious Disease"/>
            <person name="Wu L."/>
            <person name="Ma J."/>
        </authorList>
    </citation>
    <scope>NUCLEOTIDE SEQUENCE [LARGE SCALE GENOMIC DNA]</scope>
    <source>
        <strain evidence="2">CCUG 53915</strain>
    </source>
</reference>
<organism evidence="1 2">
    <name type="scientific">Sporosarcina contaminans</name>
    <dbReference type="NCBI Taxonomy" id="633403"/>
    <lineage>
        <taxon>Bacteria</taxon>
        <taxon>Bacillati</taxon>
        <taxon>Bacillota</taxon>
        <taxon>Bacilli</taxon>
        <taxon>Bacillales</taxon>
        <taxon>Caryophanaceae</taxon>
        <taxon>Sporosarcina</taxon>
    </lineage>
</organism>
<proteinExistence type="predicted"/>
<comment type="caution">
    <text evidence="1">The sequence shown here is derived from an EMBL/GenBank/DDBJ whole genome shotgun (WGS) entry which is preliminary data.</text>
</comment>
<gene>
    <name evidence="1" type="ORF">ACFQ38_16300</name>
</gene>
<evidence type="ECO:0000313" key="2">
    <source>
        <dbReference type="Proteomes" id="UP001597231"/>
    </source>
</evidence>
<dbReference type="Proteomes" id="UP001597231">
    <property type="component" value="Unassembled WGS sequence"/>
</dbReference>
<accession>A0ABW3U4N7</accession>
<dbReference type="EMBL" id="JBHTLT010000127">
    <property type="protein sequence ID" value="MFD1206659.1"/>
    <property type="molecule type" value="Genomic_DNA"/>
</dbReference>
<evidence type="ECO:0000313" key="1">
    <source>
        <dbReference type="EMBL" id="MFD1206659.1"/>
    </source>
</evidence>
<name>A0ABW3U4N7_9BACL</name>
<sequence>MPQEKLLVFAFNRSSDSFISPDSCYRGYFDGEKFIPRKIGYCESIDELYEYDFVQLFGNDGAQMHIPKSQYQYQDLLESMKRSYLQVFGKGQLALF</sequence>
<protein>
    <submittedName>
        <fullName evidence="1">Uncharacterized protein</fullName>
    </submittedName>
</protein>
<keyword evidence="2" id="KW-1185">Reference proteome</keyword>